<dbReference type="PANTHER" id="PTHR27008">
    <property type="entry name" value="OS04G0122200 PROTEIN"/>
    <property type="match status" value="1"/>
</dbReference>
<comment type="subcellular location">
    <subcellularLocation>
        <location evidence="1">Membrane</location>
        <topology evidence="1">Single-pass membrane protein</topology>
    </subcellularLocation>
</comment>
<feature type="binding site" evidence="7">
    <location>
        <position position="484"/>
    </location>
    <ligand>
        <name>ATP</name>
        <dbReference type="ChEBI" id="CHEBI:30616"/>
    </ligand>
</feature>
<dbReference type="FunFam" id="3.80.10.10:FF:000095">
    <property type="entry name" value="LRR receptor-like serine/threonine-protein kinase GSO1"/>
    <property type="match status" value="1"/>
</dbReference>
<dbReference type="GO" id="GO:0004672">
    <property type="term" value="F:protein kinase activity"/>
    <property type="evidence" value="ECO:0007669"/>
    <property type="project" value="InterPro"/>
</dbReference>
<evidence type="ECO:0000256" key="6">
    <source>
        <dbReference type="ARBA" id="ARBA00023136"/>
    </source>
</evidence>
<dbReference type="InterPro" id="IPR000719">
    <property type="entry name" value="Prot_kinase_dom"/>
</dbReference>
<sequence length="687" mass="75471">MIHRLASFKWLMLGNNSFTGNLPEFISNASKLTILDLTNNIFSGLVPKSLGNSGLLEVLLLAGNNFISEPSPPESSFINSLTNCTKLRVLTISGIPINGTLPVAVENLSTSLQVMHAQGCGIRGTIPNGIGNLSGLVKLSFYGNDLSGSIPNTIKGLQKLQGIYVGENKLHGSIPNDFCELPELSELYMGYNQLSGSVPACLGNITSLRQLDLSSNNLTSTLPASFGNLKDLLVFKANLNSFHGNLPSDIGKLKAVIQLNLAYNNFSGDIPDSIGDLQNLVRLYLEHNDLMGTIPETFPSLVSLETLDLSQNNLSGVIPESLDKLVYLKYFNVSYNKLHGEIPSGGPFRNFTSQSFLPNEALCGATQFGVRPCKTNSVDRSKTRRKVVTICVSIAISLVVLLLTFVLLWIRRQKSKRLLIKIDLQPVAEHRRISYQEILEATNRFEESNLLGNGSFGSVYKGVLSDGMVVAIKVFKLQRERALKSFHVECDVIRNVRHRNLIKIITSCSNPDFKALVLEYMQNGKYGLEGSVSTSCDVYSYGIMLMETFTRKKPTDEMFAGQMTLKWWVKESLPSPVIQVLDRNLLRQGSENSLAEVDCVSSILKLALDCTAESPEQRINMKDSSGSPICNWIGITCSRRHKRVAALHLANMGLVGSIPPSIGNLSFLVSLDLSNNNFHGHLPDELD</sequence>
<dbReference type="FunFam" id="3.30.200.20:FF:000661">
    <property type="entry name" value="Serine-threonine protein kinase plant-type"/>
    <property type="match status" value="1"/>
</dbReference>
<evidence type="ECO:0000256" key="4">
    <source>
        <dbReference type="ARBA" id="ARBA00022737"/>
    </source>
</evidence>
<keyword evidence="2" id="KW-0433">Leucine-rich repeat</keyword>
<dbReference type="PROSITE" id="PS00107">
    <property type="entry name" value="PROTEIN_KINASE_ATP"/>
    <property type="match status" value="1"/>
</dbReference>
<keyword evidence="7" id="KW-0067">ATP-binding</keyword>
<keyword evidence="11" id="KW-1185">Reference proteome</keyword>
<dbReference type="InterPro" id="IPR017441">
    <property type="entry name" value="Protein_kinase_ATP_BS"/>
</dbReference>
<dbReference type="GO" id="GO:0006952">
    <property type="term" value="P:defense response"/>
    <property type="evidence" value="ECO:0007669"/>
    <property type="project" value="UniProtKB-ARBA"/>
</dbReference>
<feature type="non-terminal residue" evidence="10">
    <location>
        <position position="1"/>
    </location>
</feature>
<proteinExistence type="predicted"/>
<dbReference type="PROSITE" id="PS50011">
    <property type="entry name" value="PROTEIN_KINASE_DOM"/>
    <property type="match status" value="1"/>
</dbReference>
<evidence type="ECO:0000256" key="3">
    <source>
        <dbReference type="ARBA" id="ARBA00022692"/>
    </source>
</evidence>
<dbReference type="SUPFAM" id="SSF56112">
    <property type="entry name" value="Protein kinase-like (PK-like)"/>
    <property type="match status" value="1"/>
</dbReference>
<protein>
    <recommendedName>
        <fullName evidence="9">Protein kinase domain-containing protein</fullName>
    </recommendedName>
</protein>
<accession>A0AA88U5Q3</accession>
<feature type="domain" description="Protein kinase" evidence="9">
    <location>
        <begin position="445"/>
        <end position="687"/>
    </location>
</feature>
<evidence type="ECO:0000256" key="7">
    <source>
        <dbReference type="PROSITE-ProRule" id="PRU10141"/>
    </source>
</evidence>
<evidence type="ECO:0000313" key="10">
    <source>
        <dbReference type="EMBL" id="KAK2972164.1"/>
    </source>
</evidence>
<evidence type="ECO:0000259" key="9">
    <source>
        <dbReference type="PROSITE" id="PS50011"/>
    </source>
</evidence>
<dbReference type="Proteomes" id="UP001187471">
    <property type="component" value="Unassembled WGS sequence"/>
</dbReference>
<dbReference type="EMBL" id="JAVXUO010002534">
    <property type="protein sequence ID" value="KAK2972164.1"/>
    <property type="molecule type" value="Genomic_DNA"/>
</dbReference>
<keyword evidence="3 8" id="KW-0812">Transmembrane</keyword>
<dbReference type="InterPro" id="IPR011009">
    <property type="entry name" value="Kinase-like_dom_sf"/>
</dbReference>
<reference evidence="10" key="1">
    <citation type="submission" date="2022-12" db="EMBL/GenBank/DDBJ databases">
        <title>Draft genome assemblies for two species of Escallonia (Escalloniales).</title>
        <authorList>
            <person name="Chanderbali A."/>
            <person name="Dervinis C."/>
            <person name="Anghel I."/>
            <person name="Soltis D."/>
            <person name="Soltis P."/>
            <person name="Zapata F."/>
        </authorList>
    </citation>
    <scope>NUCLEOTIDE SEQUENCE</scope>
    <source>
        <strain evidence="10">UCBG92.1500</strain>
        <tissue evidence="10">Leaf</tissue>
    </source>
</reference>
<evidence type="ECO:0000256" key="8">
    <source>
        <dbReference type="SAM" id="Phobius"/>
    </source>
</evidence>
<dbReference type="GO" id="GO:0051707">
    <property type="term" value="P:response to other organism"/>
    <property type="evidence" value="ECO:0007669"/>
    <property type="project" value="UniProtKB-ARBA"/>
</dbReference>
<dbReference type="PRINTS" id="PR00019">
    <property type="entry name" value="LEURICHRPT"/>
</dbReference>
<evidence type="ECO:0000256" key="5">
    <source>
        <dbReference type="ARBA" id="ARBA00022989"/>
    </source>
</evidence>
<dbReference type="Pfam" id="PF13855">
    <property type="entry name" value="LRR_8"/>
    <property type="match status" value="2"/>
</dbReference>
<dbReference type="PANTHER" id="PTHR27008:SF585">
    <property type="entry name" value="PROTEIN KINASE DOMAIN-CONTAINING PROTEIN"/>
    <property type="match status" value="1"/>
</dbReference>
<organism evidence="10 11">
    <name type="scientific">Escallonia rubra</name>
    <dbReference type="NCBI Taxonomy" id="112253"/>
    <lineage>
        <taxon>Eukaryota</taxon>
        <taxon>Viridiplantae</taxon>
        <taxon>Streptophyta</taxon>
        <taxon>Embryophyta</taxon>
        <taxon>Tracheophyta</taxon>
        <taxon>Spermatophyta</taxon>
        <taxon>Magnoliopsida</taxon>
        <taxon>eudicotyledons</taxon>
        <taxon>Gunneridae</taxon>
        <taxon>Pentapetalae</taxon>
        <taxon>asterids</taxon>
        <taxon>campanulids</taxon>
        <taxon>Escalloniales</taxon>
        <taxon>Escalloniaceae</taxon>
        <taxon>Escallonia</taxon>
    </lineage>
</organism>
<dbReference type="AlphaFoldDB" id="A0AA88U5Q3"/>
<feature type="transmembrane region" description="Helical" evidence="8">
    <location>
        <begin position="387"/>
        <end position="410"/>
    </location>
</feature>
<keyword evidence="6 8" id="KW-0472">Membrane</keyword>
<dbReference type="SUPFAM" id="SSF52058">
    <property type="entry name" value="L domain-like"/>
    <property type="match status" value="1"/>
</dbReference>
<dbReference type="InterPro" id="IPR001611">
    <property type="entry name" value="Leu-rich_rpt"/>
</dbReference>
<dbReference type="InterPro" id="IPR003591">
    <property type="entry name" value="Leu-rich_rpt_typical-subtyp"/>
</dbReference>
<comment type="caution">
    <text evidence="10">The sequence shown here is derived from an EMBL/GenBank/DDBJ whole genome shotgun (WGS) entry which is preliminary data.</text>
</comment>
<keyword evidence="4" id="KW-0677">Repeat</keyword>
<name>A0AA88U5Q3_9ASTE</name>
<dbReference type="Pfam" id="PF00069">
    <property type="entry name" value="Pkinase"/>
    <property type="match status" value="1"/>
</dbReference>
<dbReference type="SUPFAM" id="SSF52047">
    <property type="entry name" value="RNI-like"/>
    <property type="match status" value="1"/>
</dbReference>
<dbReference type="PROSITE" id="PS51450">
    <property type="entry name" value="LRR"/>
    <property type="match status" value="1"/>
</dbReference>
<dbReference type="GO" id="GO:0005524">
    <property type="term" value="F:ATP binding"/>
    <property type="evidence" value="ECO:0007669"/>
    <property type="project" value="UniProtKB-UniRule"/>
</dbReference>
<dbReference type="Gene3D" id="3.30.200.20">
    <property type="entry name" value="Phosphorylase Kinase, domain 1"/>
    <property type="match status" value="1"/>
</dbReference>
<dbReference type="InterPro" id="IPR051809">
    <property type="entry name" value="Plant_receptor-like_S/T_kinase"/>
</dbReference>
<evidence type="ECO:0000256" key="1">
    <source>
        <dbReference type="ARBA" id="ARBA00004167"/>
    </source>
</evidence>
<dbReference type="Gene3D" id="3.80.10.10">
    <property type="entry name" value="Ribonuclease Inhibitor"/>
    <property type="match status" value="3"/>
</dbReference>
<dbReference type="SMART" id="SM00369">
    <property type="entry name" value="LRR_TYP"/>
    <property type="match status" value="5"/>
</dbReference>
<gene>
    <name evidence="10" type="ORF">RJ640_029202</name>
</gene>
<dbReference type="Gene3D" id="1.10.510.10">
    <property type="entry name" value="Transferase(Phosphotransferase) domain 1"/>
    <property type="match status" value="1"/>
</dbReference>
<dbReference type="InterPro" id="IPR032675">
    <property type="entry name" value="LRR_dom_sf"/>
</dbReference>
<dbReference type="GO" id="GO:0016020">
    <property type="term" value="C:membrane"/>
    <property type="evidence" value="ECO:0007669"/>
    <property type="project" value="UniProtKB-SubCell"/>
</dbReference>
<dbReference type="Pfam" id="PF00560">
    <property type="entry name" value="LRR_1"/>
    <property type="match status" value="4"/>
</dbReference>
<evidence type="ECO:0000256" key="2">
    <source>
        <dbReference type="ARBA" id="ARBA00022614"/>
    </source>
</evidence>
<keyword evidence="5 8" id="KW-1133">Transmembrane helix</keyword>
<keyword evidence="7" id="KW-0547">Nucleotide-binding</keyword>
<evidence type="ECO:0000313" key="11">
    <source>
        <dbReference type="Proteomes" id="UP001187471"/>
    </source>
</evidence>